<dbReference type="EMBL" id="HBKN01026709">
    <property type="protein sequence ID" value="CAE2309720.1"/>
    <property type="molecule type" value="Transcribed_RNA"/>
</dbReference>
<organism evidence="1">
    <name type="scientific">Guillardia theta</name>
    <name type="common">Cryptophyte</name>
    <name type="synonym">Cryptomonas phi</name>
    <dbReference type="NCBI Taxonomy" id="55529"/>
    <lineage>
        <taxon>Eukaryota</taxon>
        <taxon>Cryptophyceae</taxon>
        <taxon>Pyrenomonadales</taxon>
        <taxon>Geminigeraceae</taxon>
        <taxon>Guillardia</taxon>
    </lineage>
</organism>
<name>A0A7S4KYV2_GUITH</name>
<sequence length="390" mass="44661">MDMGARRGAITAIAMMLSTTPPHAFWSDRAMISLRPPSFLRPACNLLPTRPSLGTLTMRVQRKVQVEGQTSGGAESGSKRLRRPSNWWQDINQVKEELVAFCEAHNLPVEVLPSEREFRSYPGGMHVIHAIRKHGGFVKFGELVEIPARRPRESPPRTQRRKTTGRDEYGRFSEELVFQEHLLNYSKTIETWNWKVLPSNADLKENGRKDLINAIYRYGGRKHIAKKFGLLLTTEFNYLVEFYHLLKELRSYQEEKQQLGKMPSFKQLIANGRQDLARMICKHGGQNVLAARLDLQLDRPRKPYLVWGQFSIDFAIDLIEIAGVSIMGTSLFLAKMHTLQQHSQDIGRTERILMPNATTLQSIHRADLIEKIEMYGGFVDVARRIGLDPD</sequence>
<gene>
    <name evidence="1" type="ORF">GTHE00462_LOCUS20639</name>
</gene>
<dbReference type="PANTHER" id="PTHR47434">
    <property type="entry name" value="PROTEIN PTST HOMOLOG 3, CHLOROPLASTIC"/>
    <property type="match status" value="1"/>
</dbReference>
<protein>
    <submittedName>
        <fullName evidence="1">Uncharacterized protein</fullName>
    </submittedName>
</protein>
<proteinExistence type="predicted"/>
<evidence type="ECO:0000313" key="1">
    <source>
        <dbReference type="EMBL" id="CAE2309720.1"/>
    </source>
</evidence>
<dbReference type="PANTHER" id="PTHR47434:SF2">
    <property type="entry name" value="PROTEIN PTST HOMOLOG 3, CHLOROPLASTIC"/>
    <property type="match status" value="1"/>
</dbReference>
<reference evidence="1" key="1">
    <citation type="submission" date="2021-01" db="EMBL/GenBank/DDBJ databases">
        <authorList>
            <person name="Corre E."/>
            <person name="Pelletier E."/>
            <person name="Niang G."/>
            <person name="Scheremetjew M."/>
            <person name="Finn R."/>
            <person name="Kale V."/>
            <person name="Holt S."/>
            <person name="Cochrane G."/>
            <person name="Meng A."/>
            <person name="Brown T."/>
            <person name="Cohen L."/>
        </authorList>
    </citation>
    <scope>NUCLEOTIDE SEQUENCE</scope>
    <source>
        <strain evidence="1">CCMP 2712</strain>
    </source>
</reference>
<dbReference type="AlphaFoldDB" id="A0A7S4KYV2"/>
<accession>A0A7S4KYV2</accession>